<sequence length="145" mass="15841">MAESTDPLLHQSPANAASDENRANIDEVIEKCLGSFGWRQFLQCILVSIAKVFDAQLVFISAYTDAEPTWHCIESNSTSCSSSSDICKIPRHEWAWDAGSPQTIISEWSLQCAGPFIKGLPASSFFMGALIGGFTPKNCQRTHGL</sequence>
<reference evidence="1" key="2">
    <citation type="journal article" date="2023" name="Plants (Basel)">
        <title>Annotation of the Turnera subulata (Passifloraceae) Draft Genome Reveals the S-Locus Evolved after the Divergence of Turneroideae from Passifloroideae in a Stepwise Manner.</title>
        <authorList>
            <person name="Henning P.M."/>
            <person name="Roalson E.H."/>
            <person name="Mir W."/>
            <person name="McCubbin A.G."/>
            <person name="Shore J.S."/>
        </authorList>
    </citation>
    <scope>NUCLEOTIDE SEQUENCE</scope>
    <source>
        <strain evidence="1">F60SS</strain>
    </source>
</reference>
<comment type="caution">
    <text evidence="1">The sequence shown here is derived from an EMBL/GenBank/DDBJ whole genome shotgun (WGS) entry which is preliminary data.</text>
</comment>
<reference evidence="1" key="1">
    <citation type="submission" date="2022-02" db="EMBL/GenBank/DDBJ databases">
        <authorList>
            <person name="Henning P.M."/>
            <person name="McCubbin A.G."/>
            <person name="Shore J.S."/>
        </authorList>
    </citation>
    <scope>NUCLEOTIDE SEQUENCE</scope>
    <source>
        <strain evidence="1">F60SS</strain>
        <tissue evidence="1">Leaves</tissue>
    </source>
</reference>
<accession>A0A9Q0GCU2</accession>
<gene>
    <name evidence="1" type="ORF">Tsubulata_048847</name>
</gene>
<dbReference type="EMBL" id="JAKUCV010001182">
    <property type="protein sequence ID" value="KAJ4847361.1"/>
    <property type="molecule type" value="Genomic_DNA"/>
</dbReference>
<evidence type="ECO:0000313" key="2">
    <source>
        <dbReference type="Proteomes" id="UP001141552"/>
    </source>
</evidence>
<keyword evidence="2" id="KW-1185">Reference proteome</keyword>
<evidence type="ECO:0008006" key="3">
    <source>
        <dbReference type="Google" id="ProtNLM"/>
    </source>
</evidence>
<proteinExistence type="predicted"/>
<name>A0A9Q0GCU2_9ROSI</name>
<evidence type="ECO:0000313" key="1">
    <source>
        <dbReference type="EMBL" id="KAJ4847361.1"/>
    </source>
</evidence>
<protein>
    <recommendedName>
        <fullName evidence="3">Major facilitator superfamily (MFS) profile domain-containing protein</fullName>
    </recommendedName>
</protein>
<dbReference type="OrthoDB" id="5296287at2759"/>
<organism evidence="1 2">
    <name type="scientific">Turnera subulata</name>
    <dbReference type="NCBI Taxonomy" id="218843"/>
    <lineage>
        <taxon>Eukaryota</taxon>
        <taxon>Viridiplantae</taxon>
        <taxon>Streptophyta</taxon>
        <taxon>Embryophyta</taxon>
        <taxon>Tracheophyta</taxon>
        <taxon>Spermatophyta</taxon>
        <taxon>Magnoliopsida</taxon>
        <taxon>eudicotyledons</taxon>
        <taxon>Gunneridae</taxon>
        <taxon>Pentapetalae</taxon>
        <taxon>rosids</taxon>
        <taxon>fabids</taxon>
        <taxon>Malpighiales</taxon>
        <taxon>Passifloraceae</taxon>
        <taxon>Turnera</taxon>
    </lineage>
</organism>
<dbReference type="AlphaFoldDB" id="A0A9Q0GCU2"/>
<dbReference type="Proteomes" id="UP001141552">
    <property type="component" value="Unassembled WGS sequence"/>
</dbReference>